<name>A0A177WXK5_BATDL</name>
<comment type="subcellular location">
    <subcellularLocation>
        <location evidence="3">Cytoplasm</location>
    </subcellularLocation>
    <subcellularLocation>
        <location evidence="2">Nucleus</location>
    </subcellularLocation>
</comment>
<organism evidence="12 13">
    <name type="scientific">Batrachochytrium dendrobatidis (strain JEL423)</name>
    <dbReference type="NCBI Taxonomy" id="403673"/>
    <lineage>
        <taxon>Eukaryota</taxon>
        <taxon>Fungi</taxon>
        <taxon>Fungi incertae sedis</taxon>
        <taxon>Chytridiomycota</taxon>
        <taxon>Chytridiomycota incertae sedis</taxon>
        <taxon>Chytridiomycetes</taxon>
        <taxon>Rhizophydiales</taxon>
        <taxon>Rhizophydiales incertae sedis</taxon>
        <taxon>Batrachochytrium</taxon>
    </lineage>
</organism>
<keyword evidence="7" id="KW-0963">Cytoplasm</keyword>
<dbReference type="Proteomes" id="UP000077115">
    <property type="component" value="Unassembled WGS sequence"/>
</dbReference>
<evidence type="ECO:0000256" key="1">
    <source>
        <dbReference type="ARBA" id="ARBA00003202"/>
    </source>
</evidence>
<feature type="compositionally biased region" description="Basic and acidic residues" evidence="10">
    <location>
        <begin position="286"/>
        <end position="302"/>
    </location>
</feature>
<dbReference type="VEuPathDB" id="FungiDB:BDEG_27377"/>
<keyword evidence="9" id="KW-0539">Nucleus</keyword>
<evidence type="ECO:0000256" key="5">
    <source>
        <dbReference type="ARBA" id="ARBA00017036"/>
    </source>
</evidence>
<evidence type="ECO:0000256" key="2">
    <source>
        <dbReference type="ARBA" id="ARBA00004123"/>
    </source>
</evidence>
<sequence>MASIGSDIKQDLTKYNEKPSTMMLLRIKRKRNEDPIDTLLVAHSGKDKRLKAVADARVFKLLDSVESDHLDLKQSTTNDSTPLTNTIERLASRLRNSPKHASVSALDRRKEVLVSSKLAEAKAARYRIVEQNRKSFMNGTLNVIDIHKDTDDNMRDEIVCNLLPMVREYLNLSEGSEAAKSANIPLQADYTVQEDDVYDLYYYDEGGRVGTALQSSKVATLGVENGDLLDLFTNDDHSESDTDLDSQDSNAEDYYANDYPDEDEGLHYEDTASDDEDSDNEFYDEYSVRDRWNAHELPSDDL</sequence>
<evidence type="ECO:0000313" key="13">
    <source>
        <dbReference type="Proteomes" id="UP000077115"/>
    </source>
</evidence>
<evidence type="ECO:0000256" key="8">
    <source>
        <dbReference type="ARBA" id="ARBA00022927"/>
    </source>
</evidence>
<feature type="compositionally biased region" description="Acidic residues" evidence="10">
    <location>
        <begin position="271"/>
        <end position="284"/>
    </location>
</feature>
<keyword evidence="8" id="KW-0653">Protein transport</keyword>
<evidence type="ECO:0000256" key="7">
    <source>
        <dbReference type="ARBA" id="ARBA00022490"/>
    </source>
</evidence>
<feature type="region of interest" description="Disordered" evidence="10">
    <location>
        <begin position="232"/>
        <end position="302"/>
    </location>
</feature>
<comment type="similarity">
    <text evidence="4">Belongs to the IWR1/SLC7A6OS family.</text>
</comment>
<evidence type="ECO:0000256" key="6">
    <source>
        <dbReference type="ARBA" id="ARBA00022448"/>
    </source>
</evidence>
<reference evidence="12 13" key="1">
    <citation type="submission" date="2006-10" db="EMBL/GenBank/DDBJ databases">
        <title>The Genome Sequence of Batrachochytrium dendrobatidis JEL423.</title>
        <authorList>
            <consortium name="The Broad Institute Genome Sequencing Platform"/>
            <person name="Birren B."/>
            <person name="Lander E."/>
            <person name="Galagan J."/>
            <person name="Cuomo C."/>
            <person name="Devon K."/>
            <person name="Jaffe D."/>
            <person name="Butler J."/>
            <person name="Alvarez P."/>
            <person name="Gnerre S."/>
            <person name="Grabherr M."/>
            <person name="Kleber M."/>
            <person name="Mauceli E."/>
            <person name="Brockman W."/>
            <person name="Young S."/>
            <person name="LaButti K."/>
            <person name="Sykes S."/>
            <person name="DeCaprio D."/>
            <person name="Crawford M."/>
            <person name="Koehrsen M."/>
            <person name="Engels R."/>
            <person name="Montgomery P."/>
            <person name="Pearson M."/>
            <person name="Howarth C."/>
            <person name="Larson L."/>
            <person name="White J."/>
            <person name="O'Leary S."/>
            <person name="Kodira C."/>
            <person name="Zeng Q."/>
            <person name="Yandava C."/>
            <person name="Alvarado L."/>
            <person name="Longcore J."/>
            <person name="James T."/>
        </authorList>
    </citation>
    <scope>NUCLEOTIDE SEQUENCE [LARGE SCALE GENOMIC DNA]</scope>
    <source>
        <strain evidence="12 13">JEL423</strain>
    </source>
</reference>
<keyword evidence="6" id="KW-0813">Transport</keyword>
<accession>A0A177WXK5</accession>
<dbReference type="OrthoDB" id="6255506at2759"/>
<evidence type="ECO:0000256" key="3">
    <source>
        <dbReference type="ARBA" id="ARBA00004496"/>
    </source>
</evidence>
<dbReference type="PANTHER" id="PTHR31196">
    <property type="entry name" value="RNA POLYMERASE II NUCLEAR LOCALIZATION PROTEIN SLC7A6OS-RELATED"/>
    <property type="match status" value="1"/>
</dbReference>
<dbReference type="STRING" id="403673.A0A177WXK5"/>
<dbReference type="InterPro" id="IPR013883">
    <property type="entry name" value="TF_Iwr1_dom"/>
</dbReference>
<dbReference type="AlphaFoldDB" id="A0A177WXK5"/>
<evidence type="ECO:0000259" key="11">
    <source>
        <dbReference type="Pfam" id="PF08574"/>
    </source>
</evidence>
<evidence type="ECO:0000256" key="10">
    <source>
        <dbReference type="SAM" id="MobiDB-lite"/>
    </source>
</evidence>
<dbReference type="EMBL" id="DS022311">
    <property type="protein sequence ID" value="OAJ44110.1"/>
    <property type="molecule type" value="Genomic_DNA"/>
</dbReference>
<reference evidence="12 13" key="2">
    <citation type="submission" date="2016-05" db="EMBL/GenBank/DDBJ databases">
        <title>Lineage-specific infection strategies underlie the spectrum of fungal disease in amphibians.</title>
        <authorList>
            <person name="Cuomo C.A."/>
            <person name="Farrer R.A."/>
            <person name="James T."/>
            <person name="Longcore J."/>
            <person name="Birren B."/>
        </authorList>
    </citation>
    <scope>NUCLEOTIDE SEQUENCE [LARGE SCALE GENOMIC DNA]</scope>
    <source>
        <strain evidence="12 13">JEL423</strain>
    </source>
</reference>
<dbReference type="eggNOG" id="KOG4852">
    <property type="taxonomic scope" value="Eukaryota"/>
</dbReference>
<evidence type="ECO:0000256" key="9">
    <source>
        <dbReference type="ARBA" id="ARBA00023242"/>
    </source>
</evidence>
<dbReference type="GO" id="GO:0015031">
    <property type="term" value="P:protein transport"/>
    <property type="evidence" value="ECO:0007669"/>
    <property type="project" value="UniProtKB-KW"/>
</dbReference>
<evidence type="ECO:0000313" key="12">
    <source>
        <dbReference type="EMBL" id="OAJ44110.1"/>
    </source>
</evidence>
<evidence type="ECO:0000256" key="4">
    <source>
        <dbReference type="ARBA" id="ARBA00010218"/>
    </source>
</evidence>
<dbReference type="GO" id="GO:0005634">
    <property type="term" value="C:nucleus"/>
    <property type="evidence" value="ECO:0007669"/>
    <property type="project" value="UniProtKB-SubCell"/>
</dbReference>
<dbReference type="GO" id="GO:0032502">
    <property type="term" value="P:developmental process"/>
    <property type="evidence" value="ECO:0007669"/>
    <property type="project" value="TreeGrafter"/>
</dbReference>
<dbReference type="PANTHER" id="PTHR31196:SF2">
    <property type="entry name" value="RNA POLYMERASE II NUCLEAR LOCALIZATION PROTEIN SLC7A6OS-RELATED"/>
    <property type="match status" value="1"/>
</dbReference>
<proteinExistence type="inferred from homology"/>
<gene>
    <name evidence="12" type="ORF">BDEG_27377</name>
</gene>
<protein>
    <recommendedName>
        <fullName evidence="5">Probable RNA polymerase II nuclear localization protein SLC7A6OS</fullName>
    </recommendedName>
</protein>
<dbReference type="GO" id="GO:0005737">
    <property type="term" value="C:cytoplasm"/>
    <property type="evidence" value="ECO:0007669"/>
    <property type="project" value="UniProtKB-SubCell"/>
</dbReference>
<dbReference type="InterPro" id="IPR040218">
    <property type="entry name" value="SLC7A6OS"/>
</dbReference>
<dbReference type="Pfam" id="PF08574">
    <property type="entry name" value="Iwr1"/>
    <property type="match status" value="1"/>
</dbReference>
<feature type="domain" description="Transcription factor Iwr1" evidence="11">
    <location>
        <begin position="197"/>
        <end position="263"/>
    </location>
</feature>
<comment type="function">
    <text evidence="1">Directs RNA polymerase II nuclear import.</text>
</comment>